<dbReference type="Proteomes" id="UP001428341">
    <property type="component" value="Unassembled WGS sequence"/>
</dbReference>
<dbReference type="InterPro" id="IPR007527">
    <property type="entry name" value="Znf_SWIM"/>
</dbReference>
<dbReference type="EMBL" id="JBCGBO010000005">
    <property type="protein sequence ID" value="KAK9200421.1"/>
    <property type="molecule type" value="Genomic_DNA"/>
</dbReference>
<evidence type="ECO:0000259" key="9">
    <source>
        <dbReference type="PROSITE" id="PS50966"/>
    </source>
</evidence>
<dbReference type="PROSITE" id="PS01007">
    <property type="entry name" value="TRANSPOSASE_MUTATOR"/>
    <property type="match status" value="1"/>
</dbReference>
<dbReference type="PANTHER" id="PTHR31973:SF187">
    <property type="entry name" value="MUTATOR TRANSPOSASE MUDRA PROTEIN"/>
    <property type="match status" value="1"/>
</dbReference>
<dbReference type="GO" id="GO:0003677">
    <property type="term" value="F:DNA binding"/>
    <property type="evidence" value="ECO:0007669"/>
    <property type="project" value="UniProtKB-KW"/>
</dbReference>
<dbReference type="InterPro" id="IPR018289">
    <property type="entry name" value="MULE_transposase_dom"/>
</dbReference>
<evidence type="ECO:0000313" key="10">
    <source>
        <dbReference type="EMBL" id="KAK9200421.1"/>
    </source>
</evidence>
<dbReference type="Pfam" id="PF10551">
    <property type="entry name" value="MULE"/>
    <property type="match status" value="1"/>
</dbReference>
<dbReference type="Pfam" id="PF03108">
    <property type="entry name" value="DBD_Tnp_Mut"/>
    <property type="match status" value="1"/>
</dbReference>
<feature type="domain" description="SWIM-type" evidence="9">
    <location>
        <begin position="690"/>
        <end position="732"/>
    </location>
</feature>
<dbReference type="PROSITE" id="PS50966">
    <property type="entry name" value="ZF_SWIM"/>
    <property type="match status" value="1"/>
</dbReference>
<reference evidence="10 11" key="1">
    <citation type="submission" date="2024-05" db="EMBL/GenBank/DDBJ databases">
        <title>Haplotype-resolved chromosome-level genome assembly of Huyou (Citrus changshanensis).</title>
        <authorList>
            <person name="Miao C."/>
            <person name="Chen W."/>
            <person name="Wu Y."/>
            <person name="Wang L."/>
            <person name="Zhao S."/>
            <person name="Grierson D."/>
            <person name="Xu C."/>
            <person name="Chen K."/>
        </authorList>
    </citation>
    <scope>NUCLEOTIDE SEQUENCE [LARGE SCALE GENOMIC DNA]</scope>
    <source>
        <strain evidence="10">01-14</strain>
        <tissue evidence="10">Leaf</tissue>
    </source>
</reference>
<evidence type="ECO:0000256" key="3">
    <source>
        <dbReference type="ARBA" id="ARBA00022771"/>
    </source>
</evidence>
<gene>
    <name evidence="10" type="ORF">WN944_015618</name>
</gene>
<dbReference type="PANTHER" id="PTHR31973">
    <property type="entry name" value="POLYPROTEIN, PUTATIVE-RELATED"/>
    <property type="match status" value="1"/>
</dbReference>
<dbReference type="GO" id="GO:0008270">
    <property type="term" value="F:zinc ion binding"/>
    <property type="evidence" value="ECO:0007669"/>
    <property type="project" value="UniProtKB-KW"/>
</dbReference>
<keyword evidence="11" id="KW-1185">Reference proteome</keyword>
<dbReference type="GO" id="GO:0006313">
    <property type="term" value="P:DNA transposition"/>
    <property type="evidence" value="ECO:0007669"/>
    <property type="project" value="InterPro"/>
</dbReference>
<evidence type="ECO:0000256" key="7">
    <source>
        <dbReference type="PROSITE-ProRule" id="PRU00325"/>
    </source>
</evidence>
<dbReference type="InterPro" id="IPR006564">
    <property type="entry name" value="Znf_PMZ"/>
</dbReference>
<feature type="compositionally biased region" description="Basic and acidic residues" evidence="8">
    <location>
        <begin position="96"/>
        <end position="107"/>
    </location>
</feature>
<keyword evidence="4" id="KW-0862">Zinc</keyword>
<feature type="compositionally biased region" description="Acidic residues" evidence="8">
    <location>
        <begin position="218"/>
        <end position="229"/>
    </location>
</feature>
<evidence type="ECO:0000256" key="5">
    <source>
        <dbReference type="ARBA" id="ARBA00023125"/>
    </source>
</evidence>
<dbReference type="Pfam" id="PF04434">
    <property type="entry name" value="SWIM"/>
    <property type="match status" value="1"/>
</dbReference>
<evidence type="ECO:0000256" key="8">
    <source>
        <dbReference type="SAM" id="MobiDB-lite"/>
    </source>
</evidence>
<proteinExistence type="predicted"/>
<dbReference type="AlphaFoldDB" id="A0AAP0QLY9"/>
<keyword evidence="3 7" id="KW-0863">Zinc-finger</keyword>
<keyword evidence="5" id="KW-0238">DNA-binding</keyword>
<evidence type="ECO:0000256" key="6">
    <source>
        <dbReference type="ARBA" id="ARBA00023172"/>
    </source>
</evidence>
<accession>A0AAP0QLY9</accession>
<evidence type="ECO:0000256" key="4">
    <source>
        <dbReference type="ARBA" id="ARBA00022833"/>
    </source>
</evidence>
<evidence type="ECO:0000313" key="11">
    <source>
        <dbReference type="Proteomes" id="UP001428341"/>
    </source>
</evidence>
<keyword evidence="6" id="KW-0233">DNA recombination</keyword>
<dbReference type="GO" id="GO:0004803">
    <property type="term" value="F:transposase activity"/>
    <property type="evidence" value="ECO:0007669"/>
    <property type="project" value="InterPro"/>
</dbReference>
<dbReference type="InterPro" id="IPR004332">
    <property type="entry name" value="Transposase_MuDR"/>
</dbReference>
<protein>
    <recommendedName>
        <fullName evidence="9">SWIM-type domain-containing protein</fullName>
    </recommendedName>
</protein>
<organism evidence="10 11">
    <name type="scientific">Citrus x changshan-huyou</name>
    <dbReference type="NCBI Taxonomy" id="2935761"/>
    <lineage>
        <taxon>Eukaryota</taxon>
        <taxon>Viridiplantae</taxon>
        <taxon>Streptophyta</taxon>
        <taxon>Embryophyta</taxon>
        <taxon>Tracheophyta</taxon>
        <taxon>Spermatophyta</taxon>
        <taxon>Magnoliopsida</taxon>
        <taxon>eudicotyledons</taxon>
        <taxon>Gunneridae</taxon>
        <taxon>Pentapetalae</taxon>
        <taxon>rosids</taxon>
        <taxon>malvids</taxon>
        <taxon>Sapindales</taxon>
        <taxon>Rutaceae</taxon>
        <taxon>Aurantioideae</taxon>
        <taxon>Citrus</taxon>
    </lineage>
</organism>
<feature type="region of interest" description="Disordered" evidence="8">
    <location>
        <begin position="96"/>
        <end position="118"/>
    </location>
</feature>
<name>A0AAP0QLY9_9ROSI</name>
<feature type="region of interest" description="Disordered" evidence="8">
    <location>
        <begin position="211"/>
        <end position="231"/>
    </location>
</feature>
<keyword evidence="1" id="KW-0815">Transposition</keyword>
<comment type="caution">
    <text evidence="10">The sequence shown here is derived from an EMBL/GenBank/DDBJ whole genome shotgun (WGS) entry which is preliminary data.</text>
</comment>
<evidence type="ECO:0000256" key="2">
    <source>
        <dbReference type="ARBA" id="ARBA00022723"/>
    </source>
</evidence>
<sequence>MDIEAVVGGDLLTVASVIPEQYSLKKLWADIRDLCFDQPIKHATEVRFQVMLPWETSYATLKTETDLQDAFNKLREKKYSWAIFIIKTELDELEKDKGDSSLPKDRNEEDESPDAQFKVLLPPEPDVEWVDFDKDKEFALPDLNDESNTVNFAAATLIVQDSYESMAAVGLDDNTHDEELEAEKNIDDMDAGSEENLNQFEVDVLDDALDDYHSGDDSGTESDDNDSGDAQEACSKYEQNSGGFEFAADGENIMLKPGQLFKNVDEFRKVVKVFAIKNGFRLKRVKNEKSRVTLCCAVEGCTWRIHASPNWNKRHFQIKTHCSEHTCARNSENYEATSTWIGITFLHLFRANTELPIDVLRSELFRKYGITCCNQRLYRAKNKALEFLGQDHKASYTKLFRYMHAIIASNPGSTVSLDKDWMGGGVSPHFKRFFVFFDANRRGFFGGCRQFVGLDGCFLKGLYKGVLLSAVSIDANYGIYPLAVCVVENENTESWVYFMERLYEQIGCNDGEGLCFMSDRQKGILNALERVFPQALKRYCCRHIYANFKQKFPGLLLRKEFWQACRSANATQFKCHMAELYKISPAAHDWLMGIPVVCWAKHCFPTHTKCSHVTNNMTESFNNWIGNFRAMPILRMLEEIRRKIMTLIHKRQQQVLCWKDELPPIVRRRIMAVREESRSLHVIFGHNQTFEVMEDVSKRTTVDLLSKHCDCREWDVSGLPCKHAVCCIDAMRFNVDDYVDTLLKKTSFKNTYSHQLYPVPDESNWPLLLHDNLLPPMIIKTAGRPQTKRRKEAGEPKNFKRSSSVKCSRCDQWGHNKRGCKEPMRSLNVNKAEMKRRSSKVSIYVVLYIFFYHYQIIMYIIQTNYLYVCVCVYVCVEKRGILWLGTL</sequence>
<keyword evidence="2" id="KW-0479">Metal-binding</keyword>
<dbReference type="InterPro" id="IPR001207">
    <property type="entry name" value="Transposase_mutator"/>
</dbReference>
<evidence type="ECO:0000256" key="1">
    <source>
        <dbReference type="ARBA" id="ARBA00022578"/>
    </source>
</evidence>
<dbReference type="SMART" id="SM00575">
    <property type="entry name" value="ZnF_PMZ"/>
    <property type="match status" value="1"/>
</dbReference>